<comment type="caution">
    <text evidence="1">The sequence shown here is derived from an EMBL/GenBank/DDBJ whole genome shotgun (WGS) entry which is preliminary data.</text>
</comment>
<accession>A0A9P5YQ82</accession>
<proteinExistence type="predicted"/>
<sequence>MRKISRQLGAYISLLKKGIDEAVDEAEAALDNKAERDGPGDFSIDNLREAWAQLDPGQVKGLKKLQKERNGSQEHIREELRLIILALDQLDGKDAKKYRERMAQALQWQAEIDDIAAETDQLQTRVEWLKEMESEMEKQKILLSGKC</sequence>
<dbReference type="Proteomes" id="UP000807469">
    <property type="component" value="Unassembled WGS sequence"/>
</dbReference>
<protein>
    <submittedName>
        <fullName evidence="1">Uncharacterized protein</fullName>
    </submittedName>
</protein>
<reference evidence="1" key="1">
    <citation type="submission" date="2020-11" db="EMBL/GenBank/DDBJ databases">
        <authorList>
            <consortium name="DOE Joint Genome Institute"/>
            <person name="Ahrendt S."/>
            <person name="Riley R."/>
            <person name="Andreopoulos W."/>
            <person name="Labutti K."/>
            <person name="Pangilinan J."/>
            <person name="Ruiz-Duenas F.J."/>
            <person name="Barrasa J.M."/>
            <person name="Sanchez-Garcia M."/>
            <person name="Camarero S."/>
            <person name="Miyauchi S."/>
            <person name="Serrano A."/>
            <person name="Linde D."/>
            <person name="Babiker R."/>
            <person name="Drula E."/>
            <person name="Ayuso-Fernandez I."/>
            <person name="Pacheco R."/>
            <person name="Padilla G."/>
            <person name="Ferreira P."/>
            <person name="Barriuso J."/>
            <person name="Kellner H."/>
            <person name="Castanera R."/>
            <person name="Alfaro M."/>
            <person name="Ramirez L."/>
            <person name="Pisabarro A.G."/>
            <person name="Kuo A."/>
            <person name="Tritt A."/>
            <person name="Lipzen A."/>
            <person name="He G."/>
            <person name="Yan M."/>
            <person name="Ng V."/>
            <person name="Cullen D."/>
            <person name="Martin F."/>
            <person name="Rosso M.-N."/>
            <person name="Henrissat B."/>
            <person name="Hibbett D."/>
            <person name="Martinez A.T."/>
            <person name="Grigoriev I.V."/>
        </authorList>
    </citation>
    <scope>NUCLEOTIDE SEQUENCE</scope>
    <source>
        <strain evidence="1">CIRM-BRFM 674</strain>
    </source>
</reference>
<evidence type="ECO:0000313" key="2">
    <source>
        <dbReference type="Proteomes" id="UP000807469"/>
    </source>
</evidence>
<keyword evidence="2" id="KW-1185">Reference proteome</keyword>
<dbReference type="AlphaFoldDB" id="A0A9P5YQ82"/>
<gene>
    <name evidence="1" type="ORF">BDN70DRAFT_900320</name>
</gene>
<dbReference type="EMBL" id="MU155504">
    <property type="protein sequence ID" value="KAF9472725.1"/>
    <property type="molecule type" value="Genomic_DNA"/>
</dbReference>
<name>A0A9P5YQ82_9AGAR</name>
<organism evidence="1 2">
    <name type="scientific">Pholiota conissans</name>
    <dbReference type="NCBI Taxonomy" id="109636"/>
    <lineage>
        <taxon>Eukaryota</taxon>
        <taxon>Fungi</taxon>
        <taxon>Dikarya</taxon>
        <taxon>Basidiomycota</taxon>
        <taxon>Agaricomycotina</taxon>
        <taxon>Agaricomycetes</taxon>
        <taxon>Agaricomycetidae</taxon>
        <taxon>Agaricales</taxon>
        <taxon>Agaricineae</taxon>
        <taxon>Strophariaceae</taxon>
        <taxon>Pholiota</taxon>
    </lineage>
</organism>
<evidence type="ECO:0000313" key="1">
    <source>
        <dbReference type="EMBL" id="KAF9472725.1"/>
    </source>
</evidence>